<dbReference type="GO" id="GO:0016020">
    <property type="term" value="C:membrane"/>
    <property type="evidence" value="ECO:0007669"/>
    <property type="project" value="UniProtKB-SubCell"/>
</dbReference>
<dbReference type="GO" id="GO:0022857">
    <property type="term" value="F:transmembrane transporter activity"/>
    <property type="evidence" value="ECO:0007669"/>
    <property type="project" value="InterPro"/>
</dbReference>
<evidence type="ECO:0000256" key="3">
    <source>
        <dbReference type="ARBA" id="ARBA00022692"/>
    </source>
</evidence>
<dbReference type="InterPro" id="IPR002293">
    <property type="entry name" value="AA/rel_permease1"/>
</dbReference>
<evidence type="ECO:0000256" key="4">
    <source>
        <dbReference type="ARBA" id="ARBA00022989"/>
    </source>
</evidence>
<keyword evidence="2" id="KW-0813">Transport</keyword>
<dbReference type="PANTHER" id="PTHR45649">
    <property type="entry name" value="AMINO-ACID PERMEASE BAT1"/>
    <property type="match status" value="1"/>
</dbReference>
<comment type="subcellular location">
    <subcellularLocation>
        <location evidence="1">Membrane</location>
        <topology evidence="1">Multi-pass membrane protein</topology>
    </subcellularLocation>
</comment>
<feature type="transmembrane region" description="Helical" evidence="7">
    <location>
        <begin position="42"/>
        <end position="63"/>
    </location>
</feature>
<proteinExistence type="predicted"/>
<feature type="region of interest" description="Disordered" evidence="6">
    <location>
        <begin position="1"/>
        <end position="20"/>
    </location>
</feature>
<accession>A0AAN6RQT7</accession>
<dbReference type="Pfam" id="PF13520">
    <property type="entry name" value="AA_permease_2"/>
    <property type="match status" value="1"/>
</dbReference>
<feature type="transmembrane region" description="Helical" evidence="7">
    <location>
        <begin position="275"/>
        <end position="301"/>
    </location>
</feature>
<dbReference type="Proteomes" id="UP001303889">
    <property type="component" value="Unassembled WGS sequence"/>
</dbReference>
<evidence type="ECO:0000313" key="9">
    <source>
        <dbReference type="Proteomes" id="UP001303889"/>
    </source>
</evidence>
<evidence type="ECO:0000256" key="5">
    <source>
        <dbReference type="ARBA" id="ARBA00023136"/>
    </source>
</evidence>
<dbReference type="AlphaFoldDB" id="A0AAN6RQT7"/>
<dbReference type="PIRSF" id="PIRSF006060">
    <property type="entry name" value="AA_transporter"/>
    <property type="match status" value="1"/>
</dbReference>
<evidence type="ECO:0000256" key="2">
    <source>
        <dbReference type="ARBA" id="ARBA00022448"/>
    </source>
</evidence>
<keyword evidence="5 7" id="KW-0472">Membrane</keyword>
<feature type="transmembrane region" description="Helical" evidence="7">
    <location>
        <begin position="450"/>
        <end position="471"/>
    </location>
</feature>
<comment type="caution">
    <text evidence="8">The sequence shown here is derived from an EMBL/GenBank/DDBJ whole genome shotgun (WGS) entry which is preliminary data.</text>
</comment>
<feature type="transmembrane region" description="Helical" evidence="7">
    <location>
        <begin position="191"/>
        <end position="209"/>
    </location>
</feature>
<keyword evidence="4 7" id="KW-1133">Transmembrane helix</keyword>
<feature type="transmembrane region" description="Helical" evidence="7">
    <location>
        <begin position="117"/>
        <end position="144"/>
    </location>
</feature>
<feature type="transmembrane region" description="Helical" evidence="7">
    <location>
        <begin position="75"/>
        <end position="97"/>
    </location>
</feature>
<dbReference type="PANTHER" id="PTHR45649:SF26">
    <property type="entry name" value="OS04G0435100 PROTEIN"/>
    <property type="match status" value="1"/>
</dbReference>
<feature type="transmembrane region" description="Helical" evidence="7">
    <location>
        <begin position="164"/>
        <end position="185"/>
    </location>
</feature>
<protein>
    <submittedName>
        <fullName evidence="8">Amino-acid permease BAT1</fullName>
    </submittedName>
</protein>
<evidence type="ECO:0000256" key="7">
    <source>
        <dbReference type="SAM" id="Phobius"/>
    </source>
</evidence>
<feature type="compositionally biased region" description="Basic and acidic residues" evidence="6">
    <location>
        <begin position="11"/>
        <end position="20"/>
    </location>
</feature>
<dbReference type="EMBL" id="MU855790">
    <property type="protein sequence ID" value="KAK3899404.1"/>
    <property type="molecule type" value="Genomic_DNA"/>
</dbReference>
<reference evidence="8" key="1">
    <citation type="journal article" date="2023" name="Mol. Phylogenet. Evol.">
        <title>Genome-scale phylogeny and comparative genomics of the fungal order Sordariales.</title>
        <authorList>
            <person name="Hensen N."/>
            <person name="Bonometti L."/>
            <person name="Westerberg I."/>
            <person name="Brannstrom I.O."/>
            <person name="Guillou S."/>
            <person name="Cros-Aarteil S."/>
            <person name="Calhoun S."/>
            <person name="Haridas S."/>
            <person name="Kuo A."/>
            <person name="Mondo S."/>
            <person name="Pangilinan J."/>
            <person name="Riley R."/>
            <person name="LaButti K."/>
            <person name="Andreopoulos B."/>
            <person name="Lipzen A."/>
            <person name="Chen C."/>
            <person name="Yan M."/>
            <person name="Daum C."/>
            <person name="Ng V."/>
            <person name="Clum A."/>
            <person name="Steindorff A."/>
            <person name="Ohm R.A."/>
            <person name="Martin F."/>
            <person name="Silar P."/>
            <person name="Natvig D.O."/>
            <person name="Lalanne C."/>
            <person name="Gautier V."/>
            <person name="Ament-Velasquez S.L."/>
            <person name="Kruys A."/>
            <person name="Hutchinson M.I."/>
            <person name="Powell A.J."/>
            <person name="Barry K."/>
            <person name="Miller A.N."/>
            <person name="Grigoriev I.V."/>
            <person name="Debuchy R."/>
            <person name="Gladieux P."/>
            <person name="Hiltunen Thoren M."/>
            <person name="Johannesson H."/>
        </authorList>
    </citation>
    <scope>NUCLEOTIDE SEQUENCE</scope>
    <source>
        <strain evidence="8">CBS 103.79</strain>
    </source>
</reference>
<keyword evidence="3 7" id="KW-0812">Transmembrane</keyword>
<feature type="transmembrane region" description="Helical" evidence="7">
    <location>
        <begin position="411"/>
        <end position="430"/>
    </location>
</feature>
<sequence>MGADDPAVEQRMSDTDERDEDRLAQFGYNQELKRDWGVVHNFGVSFSIISVITGISTLFSYGLNTGGPAVMSVGWIIVSFFTLLVATAMAEIVSAIPTSGGPYFWAAMLAPQRWSPFAAWLTGWFNLLGQVAVTTGISFGLANLIPTAITVKNPDFIPTPRVTIGIYAAVLVSHGIVNTFGVRILRHLNNFSILLHSAGITALCIAVLAKAPTHQSAKFVFGTFNDGTGVDGAEGWSGRATPVYVAVCGALLSQYTLTGFDASAHMSEETKKASWSAPIGVVSSVGFSALFGFFVLMAMLFSVQDFSQVLASKYNQPVLQILVDAAGENGGLALFSLIIVCVWHCGLFSMTSNSRMMFAFARDGGIHPFFHKVDDRFRSPTRAVWLAALLSFCLALPSLGSSVAFSAATSIATIGLYLSYGLPILIGLICHRSFNAMKGPFNLGALSRPIAAAACLWIGFITVVFCLPTLNPITSQTLNYTVVAVGILILFAVGSWVLWARHWFTGPSLEVAEALRLGVDITEPGALEMQNGLEGKEKN</sequence>
<feature type="transmembrane region" description="Helical" evidence="7">
    <location>
        <begin position="477"/>
        <end position="499"/>
    </location>
</feature>
<name>A0AAN6RQT7_9PEZI</name>
<reference evidence="8" key="2">
    <citation type="submission" date="2023-05" db="EMBL/GenBank/DDBJ databases">
        <authorList>
            <consortium name="Lawrence Berkeley National Laboratory"/>
            <person name="Steindorff A."/>
            <person name="Hensen N."/>
            <person name="Bonometti L."/>
            <person name="Westerberg I."/>
            <person name="Brannstrom I.O."/>
            <person name="Guillou S."/>
            <person name="Cros-Aarteil S."/>
            <person name="Calhoun S."/>
            <person name="Haridas S."/>
            <person name="Kuo A."/>
            <person name="Mondo S."/>
            <person name="Pangilinan J."/>
            <person name="Riley R."/>
            <person name="Labutti K."/>
            <person name="Andreopoulos B."/>
            <person name="Lipzen A."/>
            <person name="Chen C."/>
            <person name="Yanf M."/>
            <person name="Daum C."/>
            <person name="Ng V."/>
            <person name="Clum A."/>
            <person name="Ohm R."/>
            <person name="Martin F."/>
            <person name="Silar P."/>
            <person name="Natvig D."/>
            <person name="Lalanne C."/>
            <person name="Gautier V."/>
            <person name="Ament-Velasquez S.L."/>
            <person name="Kruys A."/>
            <person name="Hutchinson M.I."/>
            <person name="Powell A.J."/>
            <person name="Barry K."/>
            <person name="Miller A.N."/>
            <person name="Grigoriev I.V."/>
            <person name="Debuchy R."/>
            <person name="Gladieux P."/>
            <person name="Thoren M.H."/>
            <person name="Johannesson H."/>
        </authorList>
    </citation>
    <scope>NUCLEOTIDE SEQUENCE</scope>
    <source>
        <strain evidence="8">CBS 103.79</strain>
    </source>
</reference>
<feature type="transmembrane region" description="Helical" evidence="7">
    <location>
        <begin position="332"/>
        <end position="350"/>
    </location>
</feature>
<evidence type="ECO:0000256" key="6">
    <source>
        <dbReference type="SAM" id="MobiDB-lite"/>
    </source>
</evidence>
<gene>
    <name evidence="8" type="ORF">C8A05DRAFT_36976</name>
</gene>
<evidence type="ECO:0000313" key="8">
    <source>
        <dbReference type="EMBL" id="KAK3899404.1"/>
    </source>
</evidence>
<evidence type="ECO:0000256" key="1">
    <source>
        <dbReference type="ARBA" id="ARBA00004141"/>
    </source>
</evidence>
<organism evidence="8 9">
    <name type="scientific">Staphylotrichum tortipilum</name>
    <dbReference type="NCBI Taxonomy" id="2831512"/>
    <lineage>
        <taxon>Eukaryota</taxon>
        <taxon>Fungi</taxon>
        <taxon>Dikarya</taxon>
        <taxon>Ascomycota</taxon>
        <taxon>Pezizomycotina</taxon>
        <taxon>Sordariomycetes</taxon>
        <taxon>Sordariomycetidae</taxon>
        <taxon>Sordariales</taxon>
        <taxon>Chaetomiaceae</taxon>
        <taxon>Staphylotrichum</taxon>
    </lineage>
</organism>
<keyword evidence="9" id="KW-1185">Reference proteome</keyword>
<feature type="transmembrane region" description="Helical" evidence="7">
    <location>
        <begin position="383"/>
        <end position="405"/>
    </location>
</feature>
<dbReference type="Gene3D" id="1.20.1740.10">
    <property type="entry name" value="Amino acid/polyamine transporter I"/>
    <property type="match status" value="1"/>
</dbReference>